<dbReference type="OrthoDB" id="9424925at2759"/>
<feature type="compositionally biased region" description="Polar residues" evidence="1">
    <location>
        <begin position="259"/>
        <end position="271"/>
    </location>
</feature>
<dbReference type="Xenbase" id="XB-GENE-17332592">
    <property type="gene designation" value="tmem52.S"/>
</dbReference>
<feature type="transmembrane region" description="Helical" evidence="2">
    <location>
        <begin position="81"/>
        <end position="99"/>
    </location>
</feature>
<keyword evidence="3" id="KW-1185">Reference proteome</keyword>
<dbReference type="AlphaFoldDB" id="A0A8J0T6S0"/>
<evidence type="ECO:0000313" key="4">
    <source>
        <dbReference type="RefSeq" id="XP_018083362.1"/>
    </source>
</evidence>
<dbReference type="CTD" id="398278"/>
<accession>A0A8J0T6S0</accession>
<dbReference type="AGR" id="Xenbase:XB-GENE-17332592"/>
<keyword evidence="2 4" id="KW-0812">Transmembrane</keyword>
<dbReference type="RefSeq" id="XP_018083362.1">
    <property type="nucleotide sequence ID" value="XM_018227873.1"/>
</dbReference>
<evidence type="ECO:0000313" key="5">
    <source>
        <dbReference type="Xenbase" id="XB-GENE-17332592"/>
    </source>
</evidence>
<gene>
    <name evidence="4 5" type="primary">tmem52.S</name>
</gene>
<evidence type="ECO:0000313" key="3">
    <source>
        <dbReference type="Proteomes" id="UP000186698"/>
    </source>
</evidence>
<keyword evidence="2" id="KW-0472">Membrane</keyword>
<dbReference type="KEGG" id="xla:398278"/>
<protein>
    <submittedName>
        <fullName evidence="4">LOW QUALITY PROTEIN: transmembrane protein 52</fullName>
    </submittedName>
</protein>
<feature type="compositionally biased region" description="Pro residues" evidence="1">
    <location>
        <begin position="1"/>
        <end position="12"/>
    </location>
</feature>
<feature type="transmembrane region" description="Helical" evidence="2">
    <location>
        <begin position="126"/>
        <end position="148"/>
    </location>
</feature>
<reference evidence="4" key="1">
    <citation type="submission" date="2025-08" db="UniProtKB">
        <authorList>
            <consortium name="RefSeq"/>
        </authorList>
    </citation>
    <scope>IDENTIFICATION</scope>
    <source>
        <strain evidence="4">J_2021</strain>
        <tissue evidence="4">Erythrocytes</tissue>
    </source>
</reference>
<evidence type="ECO:0000256" key="1">
    <source>
        <dbReference type="SAM" id="MobiDB-lite"/>
    </source>
</evidence>
<proteinExistence type="predicted"/>
<dbReference type="Proteomes" id="UP000186698">
    <property type="component" value="Chromosome 7S"/>
</dbReference>
<sequence>MSITRAPPPPSGQPIGEEEPGQEGVGRIPLGVLSAIYRCDVTKRISCVAGESIARLCELYAVASDRESYGPIGFMNDSMRLNMRATFVLLCCLPALIPFCAADKDDEHDDCKKPVCSQGTSWVNLWYVWLILVTVCLLLLCGTTASCIKFCCRKKKPPVQTFQNHPCEVTVIALDNDSTIHSTVTSYSSVQYPYMFPFADPDRSAMSPPAYSLYAMELPPAYEEAIKLAKTSSEVGPSASAPKLEGISEQEGPEDETDQQAGQQTISSVTESPPHYEESDASQGQS</sequence>
<evidence type="ECO:0000256" key="2">
    <source>
        <dbReference type="SAM" id="Phobius"/>
    </source>
</evidence>
<dbReference type="PANTHER" id="PTHR33955">
    <property type="entry name" value="TRANSMEMBRANE PROTEIN 52"/>
    <property type="match status" value="1"/>
</dbReference>
<feature type="region of interest" description="Disordered" evidence="1">
    <location>
        <begin position="1"/>
        <end position="24"/>
    </location>
</feature>
<dbReference type="GeneID" id="398278"/>
<dbReference type="InterPro" id="IPR038942">
    <property type="entry name" value="TMEM52"/>
</dbReference>
<keyword evidence="2" id="KW-1133">Transmembrane helix</keyword>
<dbReference type="PANTHER" id="PTHR33955:SF2">
    <property type="entry name" value="TRANSMEMBRANE PROTEIN 52"/>
    <property type="match status" value="1"/>
</dbReference>
<dbReference type="Pfam" id="PF14979">
    <property type="entry name" value="TMEM52"/>
    <property type="match status" value="1"/>
</dbReference>
<name>A0A8J0T6S0_XENLA</name>
<feature type="region of interest" description="Disordered" evidence="1">
    <location>
        <begin position="232"/>
        <end position="286"/>
    </location>
</feature>
<organism evidence="3 4">
    <name type="scientific">Xenopus laevis</name>
    <name type="common">African clawed frog</name>
    <dbReference type="NCBI Taxonomy" id="8355"/>
    <lineage>
        <taxon>Eukaryota</taxon>
        <taxon>Metazoa</taxon>
        <taxon>Chordata</taxon>
        <taxon>Craniata</taxon>
        <taxon>Vertebrata</taxon>
        <taxon>Euteleostomi</taxon>
        <taxon>Amphibia</taxon>
        <taxon>Batrachia</taxon>
        <taxon>Anura</taxon>
        <taxon>Pipoidea</taxon>
        <taxon>Pipidae</taxon>
        <taxon>Xenopodinae</taxon>
        <taxon>Xenopus</taxon>
        <taxon>Xenopus</taxon>
    </lineage>
</organism>